<evidence type="ECO:0000259" key="5">
    <source>
        <dbReference type="SMART" id="SM00822"/>
    </source>
</evidence>
<feature type="domain" description="Ketoreductase" evidence="5">
    <location>
        <begin position="304"/>
        <end position="492"/>
    </location>
</feature>
<dbReference type="FunFam" id="3.40.50.720:FF:000084">
    <property type="entry name" value="Short-chain dehydrogenase reductase"/>
    <property type="match status" value="1"/>
</dbReference>
<dbReference type="InterPro" id="IPR051687">
    <property type="entry name" value="Peroxisomal_Beta-Oxidation"/>
</dbReference>
<accession>A0AAN7W4W3</accession>
<dbReference type="Pfam" id="PF00106">
    <property type="entry name" value="adh_short"/>
    <property type="match status" value="2"/>
</dbReference>
<dbReference type="FunFam" id="3.40.50.720:FF:000410">
    <property type="entry name" value="Peroxisomal multifunctional beta-oxidation protein"/>
    <property type="match status" value="1"/>
</dbReference>
<dbReference type="PROSITE" id="PS00061">
    <property type="entry name" value="ADH_SHORT"/>
    <property type="match status" value="1"/>
</dbReference>
<dbReference type="Proteomes" id="UP001310594">
    <property type="component" value="Unassembled WGS sequence"/>
</dbReference>
<dbReference type="Gene3D" id="3.40.50.720">
    <property type="entry name" value="NAD(P)-binding Rossmann-like Domain"/>
    <property type="match status" value="2"/>
</dbReference>
<evidence type="ECO:0000256" key="4">
    <source>
        <dbReference type="ARBA" id="ARBA00023235"/>
    </source>
</evidence>
<dbReference type="SUPFAM" id="SSF51735">
    <property type="entry name" value="NAD(P)-binding Rossmann-fold domains"/>
    <property type="match status" value="2"/>
</dbReference>
<dbReference type="PRINTS" id="PR00081">
    <property type="entry name" value="GDHRDH"/>
</dbReference>
<sequence>MTNELRYDDQVVVITGAGAGLGREYAKLFASRGAKVVVNDLGGSRDGGGAGAAKAADEVVNEIKKAGGIAVADYNNVEQGDKIIDTAIKHFKRIDVLINNAGILRDITIKNMTDADWDIIMAVHLTGAYKTTRAAWPYFRKQRYGRVINTSSSSAAAKFALVGLTETLAKEGGKYNITANVLAPGAASRLTATVWPPEMMNVMAPTWVVPLVATLVHRSSKETGSIFEAAAGHFAKIRWERSKGLILRADDSLTPGALLQGWPKVRDFTDAERPNSVADSMALLHEALKLPRNDPGENFDFTGKVALVTGGGEGLGRSYAYLFAKLGAKVVVNDIKGAEKVAEQIRSDGGEAIAETTTVENGATVVKAVIDRYGRIDIVINNAGILRDKAFANMTSELWDPVISVHLRGTYQITKAAWPHMLKQKYGRIVNITSTSGIYGNFGQANYAAAKTGMLGLTKTAAREGAKYNIYVNAVAPSAGTNMTRTVRPEEEVQAMSPDFVAPLVALLSSDRCPDPTGGIYEAGTGWFAATRWQRTRGYDFPHHEGVPAPEAVRDVFGQICDFNDQADNPETPEDGSKWFMANIERSMNKQLAPRKERAKI</sequence>
<dbReference type="EMBL" id="JAVRQU010000016">
    <property type="protein sequence ID" value="KAK5694117.1"/>
    <property type="molecule type" value="Genomic_DNA"/>
</dbReference>
<dbReference type="PRINTS" id="PR00080">
    <property type="entry name" value="SDRFAMILY"/>
</dbReference>
<dbReference type="CDD" id="cd05353">
    <property type="entry name" value="hydroxyacyl-CoA-like_DH_SDR_c-like"/>
    <property type="match status" value="2"/>
</dbReference>
<gene>
    <name evidence="6" type="primary">FOX2_2</name>
    <name evidence="6" type="ORF">LTR97_009738</name>
</gene>
<proteinExistence type="inferred from homology"/>
<evidence type="ECO:0000256" key="3">
    <source>
        <dbReference type="ARBA" id="ARBA00023002"/>
    </source>
</evidence>
<dbReference type="InterPro" id="IPR057326">
    <property type="entry name" value="KR_dom"/>
</dbReference>
<dbReference type="InterPro" id="IPR002347">
    <property type="entry name" value="SDR_fam"/>
</dbReference>
<dbReference type="PANTHER" id="PTHR45024:SF2">
    <property type="entry name" value="SCP2 DOMAIN-CONTAINING PROTEIN"/>
    <property type="match status" value="1"/>
</dbReference>
<comment type="caution">
    <text evidence="6">The sequence shown here is derived from an EMBL/GenBank/DDBJ whole genome shotgun (WGS) entry which is preliminary data.</text>
</comment>
<dbReference type="GO" id="GO:0016853">
    <property type="term" value="F:isomerase activity"/>
    <property type="evidence" value="ECO:0007669"/>
    <property type="project" value="UniProtKB-KW"/>
</dbReference>
<dbReference type="AlphaFoldDB" id="A0AAN7W4W3"/>
<name>A0AAN7W4W3_9PEZI</name>
<protein>
    <submittedName>
        <fullName evidence="6">Bifunctional hydroxyacyl-CoA dehydrogenase/enoyl-CoA hydratase fox2</fullName>
    </submittedName>
</protein>
<evidence type="ECO:0000313" key="7">
    <source>
        <dbReference type="Proteomes" id="UP001310594"/>
    </source>
</evidence>
<keyword evidence="3" id="KW-0560">Oxidoreductase</keyword>
<reference evidence="6" key="1">
    <citation type="submission" date="2023-08" db="EMBL/GenBank/DDBJ databases">
        <title>Black Yeasts Isolated from many extreme environments.</title>
        <authorList>
            <person name="Coleine C."/>
            <person name="Stajich J.E."/>
            <person name="Selbmann L."/>
        </authorList>
    </citation>
    <scope>NUCLEOTIDE SEQUENCE</scope>
    <source>
        <strain evidence="6">CCFEE 5810</strain>
    </source>
</reference>
<keyword evidence="2" id="KW-0521">NADP</keyword>
<dbReference type="SMART" id="SM00822">
    <property type="entry name" value="PKS_KR"/>
    <property type="match status" value="1"/>
</dbReference>
<evidence type="ECO:0000256" key="1">
    <source>
        <dbReference type="ARBA" id="ARBA00006484"/>
    </source>
</evidence>
<comment type="similarity">
    <text evidence="1">Belongs to the short-chain dehydrogenases/reductases (SDR) family.</text>
</comment>
<dbReference type="InterPro" id="IPR020904">
    <property type="entry name" value="Sc_DH/Rdtase_CS"/>
</dbReference>
<dbReference type="GO" id="GO:0016491">
    <property type="term" value="F:oxidoreductase activity"/>
    <property type="evidence" value="ECO:0007669"/>
    <property type="project" value="UniProtKB-KW"/>
</dbReference>
<organism evidence="6 7">
    <name type="scientific">Elasticomyces elasticus</name>
    <dbReference type="NCBI Taxonomy" id="574655"/>
    <lineage>
        <taxon>Eukaryota</taxon>
        <taxon>Fungi</taxon>
        <taxon>Dikarya</taxon>
        <taxon>Ascomycota</taxon>
        <taxon>Pezizomycotina</taxon>
        <taxon>Dothideomycetes</taxon>
        <taxon>Dothideomycetidae</taxon>
        <taxon>Mycosphaerellales</taxon>
        <taxon>Teratosphaeriaceae</taxon>
        <taxon>Elasticomyces</taxon>
    </lineage>
</organism>
<evidence type="ECO:0000256" key="2">
    <source>
        <dbReference type="ARBA" id="ARBA00022857"/>
    </source>
</evidence>
<dbReference type="PANTHER" id="PTHR45024">
    <property type="entry name" value="DEHYDROGENASES, SHORT CHAIN"/>
    <property type="match status" value="1"/>
</dbReference>
<dbReference type="InterPro" id="IPR036291">
    <property type="entry name" value="NAD(P)-bd_dom_sf"/>
</dbReference>
<keyword evidence="4" id="KW-0413">Isomerase</keyword>
<evidence type="ECO:0000313" key="6">
    <source>
        <dbReference type="EMBL" id="KAK5694117.1"/>
    </source>
</evidence>